<keyword evidence="2" id="KW-1133">Transmembrane helix</keyword>
<feature type="transmembrane region" description="Helical" evidence="2">
    <location>
        <begin position="262"/>
        <end position="282"/>
    </location>
</feature>
<keyword evidence="2" id="KW-0812">Transmembrane</keyword>
<evidence type="ECO:0000313" key="5">
    <source>
        <dbReference type="Proteomes" id="UP000603200"/>
    </source>
</evidence>
<proteinExistence type="predicted"/>
<feature type="signal peptide" evidence="3">
    <location>
        <begin position="1"/>
        <end position="24"/>
    </location>
</feature>
<accession>A0ABQ4A2W6</accession>
<feature type="region of interest" description="Disordered" evidence="1">
    <location>
        <begin position="95"/>
        <end position="124"/>
    </location>
</feature>
<evidence type="ECO:0000313" key="4">
    <source>
        <dbReference type="EMBL" id="GIE25173.1"/>
    </source>
</evidence>
<comment type="caution">
    <text evidence="4">The sequence shown here is derived from an EMBL/GenBank/DDBJ whole genome shotgun (WGS) entry which is preliminary data.</text>
</comment>
<evidence type="ECO:0000256" key="1">
    <source>
        <dbReference type="SAM" id="MobiDB-lite"/>
    </source>
</evidence>
<keyword evidence="5" id="KW-1185">Reference proteome</keyword>
<keyword evidence="2" id="KW-0472">Membrane</keyword>
<dbReference type="Proteomes" id="UP000603200">
    <property type="component" value="Unassembled WGS sequence"/>
</dbReference>
<evidence type="ECO:0000256" key="2">
    <source>
        <dbReference type="SAM" id="Phobius"/>
    </source>
</evidence>
<feature type="chain" id="PRO_5045512574" evidence="3">
    <location>
        <begin position="25"/>
        <end position="335"/>
    </location>
</feature>
<reference evidence="4 5" key="1">
    <citation type="submission" date="2021-01" db="EMBL/GenBank/DDBJ databases">
        <title>Whole genome shotgun sequence of Actinoplanes humidus NBRC 14915.</title>
        <authorList>
            <person name="Komaki H."/>
            <person name="Tamura T."/>
        </authorList>
    </citation>
    <scope>NUCLEOTIDE SEQUENCE [LARGE SCALE GENOMIC DNA]</scope>
    <source>
        <strain evidence="4 5">NBRC 14915</strain>
    </source>
</reference>
<gene>
    <name evidence="4" type="ORF">Ahu01nite_082750</name>
</gene>
<keyword evidence="3" id="KW-0732">Signal</keyword>
<feature type="transmembrane region" description="Helical" evidence="2">
    <location>
        <begin position="238"/>
        <end position="255"/>
    </location>
</feature>
<feature type="transmembrane region" description="Helical" evidence="2">
    <location>
        <begin position="187"/>
        <end position="205"/>
    </location>
</feature>
<dbReference type="EMBL" id="BOMN01000116">
    <property type="protein sequence ID" value="GIE25173.1"/>
    <property type="molecule type" value="Genomic_DNA"/>
</dbReference>
<dbReference type="RefSeq" id="WP_239159535.1">
    <property type="nucleotide sequence ID" value="NZ_BAAATV010000020.1"/>
</dbReference>
<evidence type="ECO:0000256" key="3">
    <source>
        <dbReference type="SAM" id="SignalP"/>
    </source>
</evidence>
<name>A0ABQ4A2W6_9ACTN</name>
<protein>
    <submittedName>
        <fullName evidence="4">Uncharacterized protein</fullName>
    </submittedName>
</protein>
<organism evidence="4 5">
    <name type="scientific">Winogradskya humida</name>
    <dbReference type="NCBI Taxonomy" id="113566"/>
    <lineage>
        <taxon>Bacteria</taxon>
        <taxon>Bacillati</taxon>
        <taxon>Actinomycetota</taxon>
        <taxon>Actinomycetes</taxon>
        <taxon>Micromonosporales</taxon>
        <taxon>Micromonosporaceae</taxon>
        <taxon>Winogradskya</taxon>
    </lineage>
</organism>
<feature type="transmembrane region" description="Helical" evidence="2">
    <location>
        <begin position="210"/>
        <end position="232"/>
    </location>
</feature>
<sequence>MRRTALFLVVLAGALLAPAGPAFAHGGDAPDATSYRTDVSGLSERIPGLTVRAVEAGARLELVNNTGKTVEILGYQDEPYLEVRPDGVYQNVNSPATYTNATLDGDSPVPSNADPTAPPQWQKVSGEPTVRWHDQRTHWLSPGLPPQAQADPSRAHNLRDWAVPLRQGAHTFTVNGTLTWEPPPAAWLWWVAAVALAAGITALALRSARWVGPVALLTGTIGFAYAVTRAALGVSGQAPAIVASAIAIVAGVFALSGRTPFLVLLGGAAVAIFGGLGDVGVFKQAVVNFPGPGWLSRAAVLIAIGAGTGLAAAGVLRLRAAPPAPAPAARISSDA</sequence>
<feature type="transmembrane region" description="Helical" evidence="2">
    <location>
        <begin position="294"/>
        <end position="316"/>
    </location>
</feature>